<reference evidence="1" key="2">
    <citation type="journal article" date="2022" name="New Phytol.">
        <title>Evolutionary transition to the ectomycorrhizal habit in the genomes of a hyperdiverse lineage of mushroom-forming fungi.</title>
        <authorList>
            <person name="Looney B."/>
            <person name="Miyauchi S."/>
            <person name="Morin E."/>
            <person name="Drula E."/>
            <person name="Courty P.E."/>
            <person name="Kohler A."/>
            <person name="Kuo A."/>
            <person name="LaButti K."/>
            <person name="Pangilinan J."/>
            <person name="Lipzen A."/>
            <person name="Riley R."/>
            <person name="Andreopoulos W."/>
            <person name="He G."/>
            <person name="Johnson J."/>
            <person name="Nolan M."/>
            <person name="Tritt A."/>
            <person name="Barry K.W."/>
            <person name="Grigoriev I.V."/>
            <person name="Nagy L.G."/>
            <person name="Hibbett D."/>
            <person name="Henrissat B."/>
            <person name="Matheny P.B."/>
            <person name="Labbe J."/>
            <person name="Martin F.M."/>
        </authorList>
    </citation>
    <scope>NUCLEOTIDE SEQUENCE</scope>
    <source>
        <strain evidence="1">HHB10654</strain>
    </source>
</reference>
<gene>
    <name evidence="1" type="ORF">BV25DRAFT_1421424</name>
</gene>
<organism evidence="1 2">
    <name type="scientific">Artomyces pyxidatus</name>
    <dbReference type="NCBI Taxonomy" id="48021"/>
    <lineage>
        <taxon>Eukaryota</taxon>
        <taxon>Fungi</taxon>
        <taxon>Dikarya</taxon>
        <taxon>Basidiomycota</taxon>
        <taxon>Agaricomycotina</taxon>
        <taxon>Agaricomycetes</taxon>
        <taxon>Russulales</taxon>
        <taxon>Auriscalpiaceae</taxon>
        <taxon>Artomyces</taxon>
    </lineage>
</organism>
<dbReference type="EMBL" id="MU277192">
    <property type="protein sequence ID" value="KAI0066722.1"/>
    <property type="molecule type" value="Genomic_DNA"/>
</dbReference>
<evidence type="ECO:0000313" key="2">
    <source>
        <dbReference type="Proteomes" id="UP000814140"/>
    </source>
</evidence>
<proteinExistence type="predicted"/>
<protein>
    <submittedName>
        <fullName evidence="1">Uncharacterized protein</fullName>
    </submittedName>
</protein>
<comment type="caution">
    <text evidence="1">The sequence shown here is derived from an EMBL/GenBank/DDBJ whole genome shotgun (WGS) entry which is preliminary data.</text>
</comment>
<evidence type="ECO:0000313" key="1">
    <source>
        <dbReference type="EMBL" id="KAI0066722.1"/>
    </source>
</evidence>
<accession>A0ACB8TE60</accession>
<reference evidence="1" key="1">
    <citation type="submission" date="2021-03" db="EMBL/GenBank/DDBJ databases">
        <authorList>
            <consortium name="DOE Joint Genome Institute"/>
            <person name="Ahrendt S."/>
            <person name="Looney B.P."/>
            <person name="Miyauchi S."/>
            <person name="Morin E."/>
            <person name="Drula E."/>
            <person name="Courty P.E."/>
            <person name="Chicoki N."/>
            <person name="Fauchery L."/>
            <person name="Kohler A."/>
            <person name="Kuo A."/>
            <person name="Labutti K."/>
            <person name="Pangilinan J."/>
            <person name="Lipzen A."/>
            <person name="Riley R."/>
            <person name="Andreopoulos W."/>
            <person name="He G."/>
            <person name="Johnson J."/>
            <person name="Barry K.W."/>
            <person name="Grigoriev I.V."/>
            <person name="Nagy L."/>
            <person name="Hibbett D."/>
            <person name="Henrissat B."/>
            <person name="Matheny P.B."/>
            <person name="Labbe J."/>
            <person name="Martin F."/>
        </authorList>
    </citation>
    <scope>NUCLEOTIDE SEQUENCE</scope>
    <source>
        <strain evidence="1">HHB10654</strain>
    </source>
</reference>
<keyword evidence="2" id="KW-1185">Reference proteome</keyword>
<dbReference type="Proteomes" id="UP000814140">
    <property type="component" value="Unassembled WGS sequence"/>
</dbReference>
<name>A0ACB8TE60_9AGAM</name>
<sequence>MNGSVGTTLGAILLGGQLSFALSGAVAVQTFLYFRMYPKDALRIKATVVLVWVLDSIHTALMSAASWDYLIVHFGDVEAADYIPTTIALTVAFTAAITLVAHLFFTYRVFRLSKSNWCITAPLVVLTFCRLLAAMVSTVEMVHLRSFHAFTEDCGYLFTLGLSISSALDILIVCALCYFLQHSRTGFGSIDHVIDTIMIYTLNNGALTCLTTIVSMICWLTMPRNFIFLGLHFGISKRTCPAARRGLRF</sequence>